<dbReference type="EMBL" id="AESD01000077">
    <property type="protein sequence ID" value="EHJ14889.1"/>
    <property type="molecule type" value="Genomic_DNA"/>
</dbReference>
<sequence length="62" mass="7062">MKKVAVFGNTGGGKSTLSRKLSEMTNLPLYVLDKFNINLEVLRFLMKNLNKIMRKLSTRMNG</sequence>
<protein>
    <recommendedName>
        <fullName evidence="3">Adenylate kinase</fullName>
    </recommendedName>
</protein>
<organism evidence="1 2">
    <name type="scientific">Crocosphaera watsonii WH 0003</name>
    <dbReference type="NCBI Taxonomy" id="423471"/>
    <lineage>
        <taxon>Bacteria</taxon>
        <taxon>Bacillati</taxon>
        <taxon>Cyanobacteriota</taxon>
        <taxon>Cyanophyceae</taxon>
        <taxon>Oscillatoriophycideae</taxon>
        <taxon>Chroococcales</taxon>
        <taxon>Aphanothecaceae</taxon>
        <taxon>Crocosphaera</taxon>
    </lineage>
</organism>
<reference evidence="1 2" key="1">
    <citation type="journal article" date="2011" name="Front. Microbiol.">
        <title>Two Strains of Crocosphaera watsonii with Highly Conserved Genomes are Distinguished by Strain-Specific Features.</title>
        <authorList>
            <person name="Bench S.R."/>
            <person name="Ilikchyan I.N."/>
            <person name="Tripp H.J."/>
            <person name="Zehr J.P."/>
        </authorList>
    </citation>
    <scope>NUCLEOTIDE SEQUENCE [LARGE SCALE GENOMIC DNA]</scope>
    <source>
        <strain evidence="1 2">WH 0003</strain>
    </source>
</reference>
<dbReference type="AlphaFoldDB" id="G5IYW6"/>
<dbReference type="Proteomes" id="UP000003477">
    <property type="component" value="Unassembled WGS sequence"/>
</dbReference>
<proteinExistence type="predicted"/>
<evidence type="ECO:0000313" key="1">
    <source>
        <dbReference type="EMBL" id="EHJ14889.1"/>
    </source>
</evidence>
<evidence type="ECO:0008006" key="3">
    <source>
        <dbReference type="Google" id="ProtNLM"/>
    </source>
</evidence>
<dbReference type="SUPFAM" id="SSF52540">
    <property type="entry name" value="P-loop containing nucleoside triphosphate hydrolases"/>
    <property type="match status" value="1"/>
</dbReference>
<gene>
    <name evidence="1" type="ORF">CWATWH0003_0469</name>
</gene>
<comment type="caution">
    <text evidence="1">The sequence shown here is derived from an EMBL/GenBank/DDBJ whole genome shotgun (WGS) entry which is preliminary data.</text>
</comment>
<evidence type="ECO:0000313" key="2">
    <source>
        <dbReference type="Proteomes" id="UP000003477"/>
    </source>
</evidence>
<dbReference type="Gene3D" id="3.40.50.300">
    <property type="entry name" value="P-loop containing nucleotide triphosphate hydrolases"/>
    <property type="match status" value="1"/>
</dbReference>
<name>G5IYW6_CROWT</name>
<dbReference type="InterPro" id="IPR027417">
    <property type="entry name" value="P-loop_NTPase"/>
</dbReference>
<accession>G5IYW6</accession>